<evidence type="ECO:0000256" key="1">
    <source>
        <dbReference type="SAM" id="Phobius"/>
    </source>
</evidence>
<name>A0A5C4TBQ0_9BACL</name>
<dbReference type="InterPro" id="IPR050490">
    <property type="entry name" value="Bact_solute-bd_prot1"/>
</dbReference>
<dbReference type="AlphaFoldDB" id="A0A5C4TBQ0"/>
<dbReference type="InterPro" id="IPR006059">
    <property type="entry name" value="SBP"/>
</dbReference>
<evidence type="ECO:0000313" key="3">
    <source>
        <dbReference type="Proteomes" id="UP000307943"/>
    </source>
</evidence>
<proteinExistence type="predicted"/>
<keyword evidence="1" id="KW-0472">Membrane</keyword>
<feature type="transmembrane region" description="Helical" evidence="1">
    <location>
        <begin position="33"/>
        <end position="55"/>
    </location>
</feature>
<protein>
    <submittedName>
        <fullName evidence="2">Extracellular solute-binding protein</fullName>
    </submittedName>
</protein>
<dbReference type="PANTHER" id="PTHR43649">
    <property type="entry name" value="ARABINOSE-BINDING PROTEIN-RELATED"/>
    <property type="match status" value="1"/>
</dbReference>
<dbReference type="Gene3D" id="3.40.190.10">
    <property type="entry name" value="Periplasmic binding protein-like II"/>
    <property type="match status" value="1"/>
</dbReference>
<dbReference type="OrthoDB" id="9782846at2"/>
<evidence type="ECO:0000313" key="2">
    <source>
        <dbReference type="EMBL" id="TNJ66020.1"/>
    </source>
</evidence>
<gene>
    <name evidence="2" type="ORF">FE784_12660</name>
</gene>
<dbReference type="Pfam" id="PF01547">
    <property type="entry name" value="SBP_bac_1"/>
    <property type="match status" value="1"/>
</dbReference>
<keyword evidence="1" id="KW-0812">Transmembrane</keyword>
<organism evidence="2 3">
    <name type="scientific">Paenibacillus hemerocallicola</name>
    <dbReference type="NCBI Taxonomy" id="1172614"/>
    <lineage>
        <taxon>Bacteria</taxon>
        <taxon>Bacillati</taxon>
        <taxon>Bacillota</taxon>
        <taxon>Bacilli</taxon>
        <taxon>Bacillales</taxon>
        <taxon>Paenibacillaceae</taxon>
        <taxon>Paenibacillus</taxon>
    </lineage>
</organism>
<keyword evidence="3" id="KW-1185">Reference proteome</keyword>
<dbReference type="EMBL" id="VDCQ01000014">
    <property type="protein sequence ID" value="TNJ66020.1"/>
    <property type="molecule type" value="Genomic_DNA"/>
</dbReference>
<accession>A0A5C4TBQ0</accession>
<dbReference type="SUPFAM" id="SSF53850">
    <property type="entry name" value="Periplasmic binding protein-like II"/>
    <property type="match status" value="1"/>
</dbReference>
<comment type="caution">
    <text evidence="2">The sequence shown here is derived from an EMBL/GenBank/DDBJ whole genome shotgun (WGS) entry which is preliminary data.</text>
</comment>
<sequence length="474" mass="53051">MCVHAYPVQSVQKQILQTKKGGSIQLSTRKIRLALAVPLLCATFIVLGACSSGTASTNSPSVKSKPEDYNEAAELTFFGNSAQSQEYFNKYYGDAIRKKFPNYKLTYLQIDSNNKATTLPELIAAGTTIDMYYATIGNFESALREFDMQVDITDWIKTESIDTSRFEATLMEAMKVNTGGPIYGLPVQSNVEALYYNKDIFDKFGVSYPKDGMTWDEAAELSKKLTRIDGGKQYYGFGATFSHILRANQLSLARVDKATGKPLIHIDPGWKTLYDTLFGKMMGGDEYKQSFIQSKSLDNINGFIKDQNVATLAFFAQLYLTNPTELQLMNWDMVTLPTFKEKPGVGSQLYPMFFGPTKLTKNKEAVLKVIKFMVSEEYQTGLARKGWMSVLTTDKVRNEYAQDTPFKDKNYKALFINKPAPIVYTPEIDPSLITIHTNAAYSILKGEADINTAFRTAEQAAQKAIDDFKAKNAK</sequence>
<reference evidence="2 3" key="1">
    <citation type="submission" date="2019-05" db="EMBL/GenBank/DDBJ databases">
        <title>We sequenced the genome of Paenibacillus hemerocallicola KCTC 33185 for further insight into its adaptation and study the phylogeny of Paenibacillus.</title>
        <authorList>
            <person name="Narsing Rao M.P."/>
        </authorList>
    </citation>
    <scope>NUCLEOTIDE SEQUENCE [LARGE SCALE GENOMIC DNA]</scope>
    <source>
        <strain evidence="2 3">KCTC 33185</strain>
    </source>
</reference>
<keyword evidence="1" id="KW-1133">Transmembrane helix</keyword>
<dbReference type="Proteomes" id="UP000307943">
    <property type="component" value="Unassembled WGS sequence"/>
</dbReference>